<gene>
    <name evidence="1" type="ORF">NDU88_002728</name>
</gene>
<sequence length="75" mass="8238">MALAEARQRAAFGRLARPPSFFYQECLYVHHLGNQSGVHASGGATVAYKISNVLQVPAINYFSKVDLELQAVFIV</sequence>
<organism evidence="1 2">
    <name type="scientific">Pleurodeles waltl</name>
    <name type="common">Iberian ribbed newt</name>
    <dbReference type="NCBI Taxonomy" id="8319"/>
    <lineage>
        <taxon>Eukaryota</taxon>
        <taxon>Metazoa</taxon>
        <taxon>Chordata</taxon>
        <taxon>Craniata</taxon>
        <taxon>Vertebrata</taxon>
        <taxon>Euteleostomi</taxon>
        <taxon>Amphibia</taxon>
        <taxon>Batrachia</taxon>
        <taxon>Caudata</taxon>
        <taxon>Salamandroidea</taxon>
        <taxon>Salamandridae</taxon>
        <taxon>Pleurodelinae</taxon>
        <taxon>Pleurodeles</taxon>
    </lineage>
</organism>
<proteinExistence type="predicted"/>
<dbReference type="EMBL" id="JANPWB010000010">
    <property type="protein sequence ID" value="KAJ1136311.1"/>
    <property type="molecule type" value="Genomic_DNA"/>
</dbReference>
<keyword evidence="2" id="KW-1185">Reference proteome</keyword>
<dbReference type="AlphaFoldDB" id="A0AAV7Q6W1"/>
<dbReference type="Proteomes" id="UP001066276">
    <property type="component" value="Chromosome 6"/>
</dbReference>
<reference evidence="1" key="1">
    <citation type="journal article" date="2022" name="bioRxiv">
        <title>Sequencing and chromosome-scale assembly of the giantPleurodeles waltlgenome.</title>
        <authorList>
            <person name="Brown T."/>
            <person name="Elewa A."/>
            <person name="Iarovenko S."/>
            <person name="Subramanian E."/>
            <person name="Araus A.J."/>
            <person name="Petzold A."/>
            <person name="Susuki M."/>
            <person name="Suzuki K.-i.T."/>
            <person name="Hayashi T."/>
            <person name="Toyoda A."/>
            <person name="Oliveira C."/>
            <person name="Osipova E."/>
            <person name="Leigh N.D."/>
            <person name="Simon A."/>
            <person name="Yun M.H."/>
        </authorList>
    </citation>
    <scope>NUCLEOTIDE SEQUENCE</scope>
    <source>
        <strain evidence="1">20211129_DDA</strain>
        <tissue evidence="1">Liver</tissue>
    </source>
</reference>
<evidence type="ECO:0000313" key="1">
    <source>
        <dbReference type="EMBL" id="KAJ1136311.1"/>
    </source>
</evidence>
<comment type="caution">
    <text evidence="1">The sequence shown here is derived from an EMBL/GenBank/DDBJ whole genome shotgun (WGS) entry which is preliminary data.</text>
</comment>
<evidence type="ECO:0000313" key="2">
    <source>
        <dbReference type="Proteomes" id="UP001066276"/>
    </source>
</evidence>
<accession>A0AAV7Q6W1</accession>
<protein>
    <submittedName>
        <fullName evidence="1">Uncharacterized protein</fullName>
    </submittedName>
</protein>
<name>A0AAV7Q6W1_PLEWA</name>